<dbReference type="RefSeq" id="WP_076404928.1">
    <property type="nucleotide sequence ID" value="NZ_FTMI01000003.1"/>
</dbReference>
<sequence>MRPGRVEDRAGGRGSSGQTGGSGRPGGSVAESRGGSRDPVLALARVLLYCGLVLVSLLVLRVGVGVTAGDVVLLASLALCLAAVGRPPTPHPYGAWALPACLLLVVGGCLATAGSPAPVESLVSLLRVLYVALALPWQLAVLLDDERRLRRGLVAFGVGAAVCSLGTLVQYALGPGAIPGGVVTTAGRYTGFTGHVSDTGAVASLAVVIGLSGLTRGLGRLQRLLLVGVALSGIVGLVLSGSVSGMLAAVLGSATLLVLRGIPLGRVAVAAVVAGAALWLAGGVLGETQGALRPAERVKQVLGLSGGDASLNTSASRWDTIVLGWGGFLEDPFTGAGLDARSSLVVETLGVHSLPVAALYQGGAVFALGLLGCLVVAVVRAVRAVPRTPIQVRVLAVGVTALVFSATAPSLYNRYLWVPVALVAAAAVLAPGDRPGREAHRV</sequence>
<feature type="transmembrane region" description="Helical" evidence="2">
    <location>
        <begin position="153"/>
        <end position="173"/>
    </location>
</feature>
<dbReference type="EMBL" id="FTMI01000003">
    <property type="protein sequence ID" value="SIQ33772.1"/>
    <property type="molecule type" value="Genomic_DNA"/>
</dbReference>
<evidence type="ECO:0000256" key="2">
    <source>
        <dbReference type="SAM" id="Phobius"/>
    </source>
</evidence>
<keyword evidence="4" id="KW-1185">Reference proteome</keyword>
<feature type="transmembrane region" description="Helical" evidence="2">
    <location>
        <begin position="96"/>
        <end position="115"/>
    </location>
</feature>
<dbReference type="InterPro" id="IPR051533">
    <property type="entry name" value="WaaL-like"/>
</dbReference>
<feature type="compositionally biased region" description="Gly residues" evidence="1">
    <location>
        <begin position="12"/>
        <end position="26"/>
    </location>
</feature>
<feature type="region of interest" description="Disordered" evidence="1">
    <location>
        <begin position="1"/>
        <end position="35"/>
    </location>
</feature>
<evidence type="ECO:0000313" key="3">
    <source>
        <dbReference type="EMBL" id="SIQ33772.1"/>
    </source>
</evidence>
<dbReference type="Proteomes" id="UP000186235">
    <property type="component" value="Unassembled WGS sequence"/>
</dbReference>
<feature type="transmembrane region" description="Helical" evidence="2">
    <location>
        <begin position="390"/>
        <end position="408"/>
    </location>
</feature>
<evidence type="ECO:0000313" key="4">
    <source>
        <dbReference type="Proteomes" id="UP000186235"/>
    </source>
</evidence>
<accession>A0A1N6RYG2</accession>
<feature type="transmembrane region" description="Helical" evidence="2">
    <location>
        <begin position="40"/>
        <end position="60"/>
    </location>
</feature>
<gene>
    <name evidence="3" type="ORF">SAMN05518682_2180</name>
</gene>
<name>A0A1N6RYG2_9MICO</name>
<keyword evidence="3" id="KW-0436">Ligase</keyword>
<dbReference type="PANTHER" id="PTHR37422">
    <property type="entry name" value="TEICHURONIC ACID BIOSYNTHESIS PROTEIN TUAE"/>
    <property type="match status" value="1"/>
</dbReference>
<keyword evidence="2" id="KW-1133">Transmembrane helix</keyword>
<keyword evidence="2" id="KW-0472">Membrane</keyword>
<feature type="compositionally biased region" description="Basic and acidic residues" evidence="1">
    <location>
        <begin position="1"/>
        <end position="11"/>
    </location>
</feature>
<feature type="transmembrane region" description="Helical" evidence="2">
    <location>
        <begin position="358"/>
        <end position="378"/>
    </location>
</feature>
<dbReference type="PANTHER" id="PTHR37422:SF13">
    <property type="entry name" value="LIPOPOLYSACCHARIDE BIOSYNTHESIS PROTEIN PA4999-RELATED"/>
    <property type="match status" value="1"/>
</dbReference>
<evidence type="ECO:0000256" key="1">
    <source>
        <dbReference type="SAM" id="MobiDB-lite"/>
    </source>
</evidence>
<dbReference type="GO" id="GO:0016874">
    <property type="term" value="F:ligase activity"/>
    <property type="evidence" value="ECO:0007669"/>
    <property type="project" value="UniProtKB-KW"/>
</dbReference>
<keyword evidence="2" id="KW-0812">Transmembrane</keyword>
<feature type="transmembrane region" description="Helical" evidence="2">
    <location>
        <begin position="66"/>
        <end position="84"/>
    </location>
</feature>
<protein>
    <submittedName>
        <fullName evidence="3">O-antigen ligase</fullName>
    </submittedName>
</protein>
<dbReference type="AlphaFoldDB" id="A0A1N6RYG2"/>
<feature type="transmembrane region" description="Helical" evidence="2">
    <location>
        <begin position="414"/>
        <end position="432"/>
    </location>
</feature>
<feature type="transmembrane region" description="Helical" evidence="2">
    <location>
        <begin position="121"/>
        <end position="141"/>
    </location>
</feature>
<organism evidence="3 4">
    <name type="scientific">Cellulosimicrobium aquatile</name>
    <dbReference type="NCBI Taxonomy" id="1612203"/>
    <lineage>
        <taxon>Bacteria</taxon>
        <taxon>Bacillati</taxon>
        <taxon>Actinomycetota</taxon>
        <taxon>Actinomycetes</taxon>
        <taxon>Micrococcales</taxon>
        <taxon>Promicromonosporaceae</taxon>
        <taxon>Cellulosimicrobium</taxon>
    </lineage>
</organism>
<reference evidence="4" key="1">
    <citation type="submission" date="2017-01" db="EMBL/GenBank/DDBJ databases">
        <authorList>
            <person name="Varghese N."/>
            <person name="Submissions S."/>
        </authorList>
    </citation>
    <scope>NUCLEOTIDE SEQUENCE [LARGE SCALE GENOMIC DNA]</scope>
    <source>
        <strain evidence="4">3bp</strain>
    </source>
</reference>
<feature type="transmembrane region" description="Helical" evidence="2">
    <location>
        <begin position="224"/>
        <end position="252"/>
    </location>
</feature>
<proteinExistence type="predicted"/>